<reference evidence="4" key="1">
    <citation type="journal article" date="2020" name="Fungal Divers.">
        <title>Resolving the Mortierellaceae phylogeny through synthesis of multi-gene phylogenetics and phylogenomics.</title>
        <authorList>
            <person name="Vandepol N."/>
            <person name="Liber J."/>
            <person name="Desiro A."/>
            <person name="Na H."/>
            <person name="Kennedy M."/>
            <person name="Barry K."/>
            <person name="Grigoriev I.V."/>
            <person name="Miller A.N."/>
            <person name="O'Donnell K."/>
            <person name="Stajich J.E."/>
            <person name="Bonito G."/>
        </authorList>
    </citation>
    <scope>NUCLEOTIDE SEQUENCE</scope>
    <source>
        <strain evidence="4">CK1249</strain>
    </source>
</reference>
<dbReference type="EMBL" id="JAAAHY010001248">
    <property type="protein sequence ID" value="KAF9950962.1"/>
    <property type="molecule type" value="Genomic_DNA"/>
</dbReference>
<feature type="domain" description="PPM-type phosphatase" evidence="3">
    <location>
        <begin position="189"/>
        <end position="592"/>
    </location>
</feature>
<feature type="compositionally biased region" description="Low complexity" evidence="1">
    <location>
        <begin position="1"/>
        <end position="18"/>
    </location>
</feature>
<dbReference type="InterPro" id="IPR015655">
    <property type="entry name" value="PP2C"/>
</dbReference>
<dbReference type="AlphaFoldDB" id="A0A9P6IWU9"/>
<dbReference type="Pfam" id="PF00481">
    <property type="entry name" value="PP2C"/>
    <property type="match status" value="1"/>
</dbReference>
<accession>A0A9P6IWU9</accession>
<feature type="compositionally biased region" description="Polar residues" evidence="1">
    <location>
        <begin position="504"/>
        <end position="513"/>
    </location>
</feature>
<dbReference type="PANTHER" id="PTHR13832:SF792">
    <property type="entry name" value="GM14286P"/>
    <property type="match status" value="1"/>
</dbReference>
<keyword evidence="2" id="KW-0812">Transmembrane</keyword>
<dbReference type="InterPro" id="IPR036457">
    <property type="entry name" value="PPM-type-like_dom_sf"/>
</dbReference>
<evidence type="ECO:0000313" key="5">
    <source>
        <dbReference type="Proteomes" id="UP000738359"/>
    </source>
</evidence>
<evidence type="ECO:0000259" key="3">
    <source>
        <dbReference type="PROSITE" id="PS51746"/>
    </source>
</evidence>
<dbReference type="OrthoDB" id="420076at2759"/>
<proteinExistence type="predicted"/>
<keyword evidence="5" id="KW-1185">Reference proteome</keyword>
<dbReference type="Gene3D" id="3.60.40.10">
    <property type="entry name" value="PPM-type phosphatase domain"/>
    <property type="match status" value="1"/>
</dbReference>
<dbReference type="GO" id="GO:0005739">
    <property type="term" value="C:mitochondrion"/>
    <property type="evidence" value="ECO:0007669"/>
    <property type="project" value="TreeGrafter"/>
</dbReference>
<dbReference type="PANTHER" id="PTHR13832">
    <property type="entry name" value="PROTEIN PHOSPHATASE 2C"/>
    <property type="match status" value="1"/>
</dbReference>
<keyword evidence="2" id="KW-1133">Transmembrane helix</keyword>
<evidence type="ECO:0000256" key="1">
    <source>
        <dbReference type="SAM" id="MobiDB-lite"/>
    </source>
</evidence>
<dbReference type="GO" id="GO:0004741">
    <property type="term" value="F:[pyruvate dehydrogenase (acetyl-transferring)]-phosphatase activity"/>
    <property type="evidence" value="ECO:0007669"/>
    <property type="project" value="TreeGrafter"/>
</dbReference>
<dbReference type="Proteomes" id="UP000738359">
    <property type="component" value="Unassembled WGS sequence"/>
</dbReference>
<feature type="region of interest" description="Disordered" evidence="1">
    <location>
        <begin position="130"/>
        <end position="185"/>
    </location>
</feature>
<evidence type="ECO:0000256" key="2">
    <source>
        <dbReference type="SAM" id="Phobius"/>
    </source>
</evidence>
<protein>
    <recommendedName>
        <fullName evidence="3">PPM-type phosphatase domain-containing protein</fullName>
    </recommendedName>
</protein>
<dbReference type="PROSITE" id="PS51746">
    <property type="entry name" value="PPM_2"/>
    <property type="match status" value="1"/>
</dbReference>
<organism evidence="4 5">
    <name type="scientific">Mortierella alpina</name>
    <name type="common">Oleaginous fungus</name>
    <name type="synonym">Mortierella renispora</name>
    <dbReference type="NCBI Taxonomy" id="64518"/>
    <lineage>
        <taxon>Eukaryota</taxon>
        <taxon>Fungi</taxon>
        <taxon>Fungi incertae sedis</taxon>
        <taxon>Mucoromycota</taxon>
        <taxon>Mortierellomycotina</taxon>
        <taxon>Mortierellomycetes</taxon>
        <taxon>Mortierellales</taxon>
        <taxon>Mortierellaceae</taxon>
        <taxon>Mortierella</taxon>
    </lineage>
</organism>
<comment type="caution">
    <text evidence="4">The sequence shown here is derived from an EMBL/GenBank/DDBJ whole genome shotgun (WGS) entry which is preliminary data.</text>
</comment>
<evidence type="ECO:0000313" key="4">
    <source>
        <dbReference type="EMBL" id="KAF9950962.1"/>
    </source>
</evidence>
<sequence length="614" mass="69202">MHALRQQQMHHLQQQQQAYSQGPRPSRTHAQQQYHGGYSPWGTHWGNPYWNPWMLHLMESKRAAGRSFVLGAVITGVAIGVYHRKKQWKQWPAFMEDLSEVRSLLSNIAGSSLAPFRSFSTSAAAAAPVGVAGEPSRSSQGQHGSQKKLSMLTPEQVETRLAQRQRSFKITEPRNPRKEKRPRQGLVLGYSVNQLPSNHPIEDDLSQHAVRNDEGEVEQMFFGVYDGHSGWCCSQKVARELAPSVARELGLIRDPKDTGAVAEAIERGFLKLDHRIVHDSVQRVLEHPSRHLACSSLLPAISGACALMAYVDLREKDLYVACVGDSRAVMGTLEPKADGGHTWRAVPLSFDQTGRNRWEVKRLQEEHPGEETTVVSRGRVLGGLEPTRAFGDARYKWTRHIQDKVFELFPAYRHPRSNYKTPPYVIAKPVVRHHKLQSQDRFLVMATDGLWDKLTSDEVVQLVGNLLDGKVGQEEMFLDREEIRNYRRKLRASQSPTHLAKAVENNTGTSQKLEQQQQEEEEEELTPPNRMRKGPVSQIRTFTYRDHAHASTHLIRNALGGADDDKVAATLTIPSPISRAYRDDITVTVVFFDQQDTTIALSDATQADGLVDIR</sequence>
<keyword evidence="2" id="KW-0472">Membrane</keyword>
<feature type="region of interest" description="Disordered" evidence="1">
    <location>
        <begin position="489"/>
        <end position="534"/>
    </location>
</feature>
<feature type="compositionally biased region" description="Polar residues" evidence="1">
    <location>
        <begin position="136"/>
        <end position="148"/>
    </location>
</feature>
<dbReference type="SMART" id="SM00332">
    <property type="entry name" value="PP2Cc"/>
    <property type="match status" value="1"/>
</dbReference>
<feature type="region of interest" description="Disordered" evidence="1">
    <location>
        <begin position="1"/>
        <end position="33"/>
    </location>
</feature>
<dbReference type="SUPFAM" id="SSF81606">
    <property type="entry name" value="PP2C-like"/>
    <property type="match status" value="1"/>
</dbReference>
<dbReference type="InterPro" id="IPR001932">
    <property type="entry name" value="PPM-type_phosphatase-like_dom"/>
</dbReference>
<name>A0A9P6IWU9_MORAP</name>
<gene>
    <name evidence="4" type="ORF">BGZ70_001161</name>
</gene>
<feature type="transmembrane region" description="Helical" evidence="2">
    <location>
        <begin position="63"/>
        <end position="82"/>
    </location>
</feature>
<dbReference type="CDD" id="cd00143">
    <property type="entry name" value="PP2Cc"/>
    <property type="match status" value="1"/>
</dbReference>